<dbReference type="GO" id="GO:0004768">
    <property type="term" value="F:stearoyl-CoA 9-desaturase activity"/>
    <property type="evidence" value="ECO:0007669"/>
    <property type="project" value="TreeGrafter"/>
</dbReference>
<feature type="transmembrane region" description="Helical" evidence="14">
    <location>
        <begin position="110"/>
        <end position="131"/>
    </location>
</feature>
<comment type="caution">
    <text evidence="16">The sequence shown here is derived from an EMBL/GenBank/DDBJ whole genome shotgun (WGS) entry which is preliminary data.</text>
</comment>
<evidence type="ECO:0000256" key="11">
    <source>
        <dbReference type="ARBA" id="ARBA00023136"/>
    </source>
</evidence>
<evidence type="ECO:0000256" key="12">
    <source>
        <dbReference type="ARBA" id="ARBA00023160"/>
    </source>
</evidence>
<evidence type="ECO:0000313" key="17">
    <source>
        <dbReference type="Proteomes" id="UP000225706"/>
    </source>
</evidence>
<evidence type="ECO:0000256" key="1">
    <source>
        <dbReference type="ARBA" id="ARBA00004141"/>
    </source>
</evidence>
<comment type="similarity">
    <text evidence="2 13">Belongs to the fatty acid desaturase type 1 family.</text>
</comment>
<dbReference type="Proteomes" id="UP000225706">
    <property type="component" value="Unassembled WGS sequence"/>
</dbReference>
<keyword evidence="6" id="KW-0276">Fatty acid metabolism</keyword>
<dbReference type="PRINTS" id="PR00075">
    <property type="entry name" value="FACDDSATRASE"/>
</dbReference>
<keyword evidence="4 13" id="KW-0812">Transmembrane</keyword>
<name>A0A2B4RAF9_STYPI</name>
<evidence type="ECO:0000256" key="10">
    <source>
        <dbReference type="ARBA" id="ARBA00023098"/>
    </source>
</evidence>
<organism evidence="16 17">
    <name type="scientific">Stylophora pistillata</name>
    <name type="common">Smooth cauliflower coral</name>
    <dbReference type="NCBI Taxonomy" id="50429"/>
    <lineage>
        <taxon>Eukaryota</taxon>
        <taxon>Metazoa</taxon>
        <taxon>Cnidaria</taxon>
        <taxon>Anthozoa</taxon>
        <taxon>Hexacorallia</taxon>
        <taxon>Scleractinia</taxon>
        <taxon>Astrocoeniina</taxon>
        <taxon>Pocilloporidae</taxon>
        <taxon>Stylophora</taxon>
    </lineage>
</organism>
<evidence type="ECO:0000256" key="4">
    <source>
        <dbReference type="ARBA" id="ARBA00022692"/>
    </source>
</evidence>
<evidence type="ECO:0000256" key="14">
    <source>
        <dbReference type="SAM" id="Phobius"/>
    </source>
</evidence>
<dbReference type="InterPro" id="IPR001522">
    <property type="entry name" value="FADS-1_CS"/>
</dbReference>
<dbReference type="PANTHER" id="PTHR11351:SF31">
    <property type="entry name" value="DESATURASE 1, ISOFORM A-RELATED"/>
    <property type="match status" value="1"/>
</dbReference>
<evidence type="ECO:0000256" key="9">
    <source>
        <dbReference type="ARBA" id="ARBA00023004"/>
    </source>
</evidence>
<keyword evidence="9" id="KW-0408">Iron</keyword>
<feature type="transmembrane region" description="Helical" evidence="14">
    <location>
        <begin position="228"/>
        <end position="246"/>
    </location>
</feature>
<feature type="transmembrane region" description="Helical" evidence="14">
    <location>
        <begin position="79"/>
        <end position="98"/>
    </location>
</feature>
<dbReference type="GO" id="GO:0006636">
    <property type="term" value="P:unsaturated fatty acid biosynthetic process"/>
    <property type="evidence" value="ECO:0007669"/>
    <property type="project" value="TreeGrafter"/>
</dbReference>
<evidence type="ECO:0000256" key="13">
    <source>
        <dbReference type="RuleBase" id="RU000581"/>
    </source>
</evidence>
<keyword evidence="11 14" id="KW-0472">Membrane</keyword>
<accession>A0A2B4RAF9</accession>
<keyword evidence="17" id="KW-1185">Reference proteome</keyword>
<protein>
    <submittedName>
        <fullName evidence="16">Acyl-CoA desaturase</fullName>
    </submittedName>
</protein>
<dbReference type="Pfam" id="PF00487">
    <property type="entry name" value="FA_desaturase"/>
    <property type="match status" value="1"/>
</dbReference>
<dbReference type="PANTHER" id="PTHR11351">
    <property type="entry name" value="ACYL-COA DESATURASE"/>
    <property type="match status" value="1"/>
</dbReference>
<gene>
    <name evidence="16" type="primary">2</name>
    <name evidence="16" type="ORF">AWC38_SpisGene21195</name>
</gene>
<keyword evidence="3 13" id="KW-0444">Lipid biosynthesis</keyword>
<comment type="domain">
    <text evidence="13">The histidine box domains are involved in binding the catalytic metal ions.</text>
</comment>
<evidence type="ECO:0000256" key="5">
    <source>
        <dbReference type="ARBA" id="ARBA00022723"/>
    </source>
</evidence>
<dbReference type="PROSITE" id="PS00476">
    <property type="entry name" value="FATTY_ACID_DESATUR_1"/>
    <property type="match status" value="1"/>
</dbReference>
<dbReference type="CDD" id="cd03505">
    <property type="entry name" value="Delta9-FADS-like"/>
    <property type="match status" value="1"/>
</dbReference>
<keyword evidence="5" id="KW-0479">Metal-binding</keyword>
<dbReference type="InterPro" id="IPR015876">
    <property type="entry name" value="Acyl-CoA_DS"/>
</dbReference>
<dbReference type="AlphaFoldDB" id="A0A2B4RAF9"/>
<evidence type="ECO:0000256" key="2">
    <source>
        <dbReference type="ARBA" id="ARBA00009295"/>
    </source>
</evidence>
<dbReference type="STRING" id="50429.A0A2B4RAF9"/>
<comment type="subcellular location">
    <subcellularLocation>
        <location evidence="1">Membrane</location>
        <topology evidence="1">Multi-pass membrane protein</topology>
    </subcellularLocation>
</comment>
<proteinExistence type="inferred from homology"/>
<evidence type="ECO:0000313" key="16">
    <source>
        <dbReference type="EMBL" id="PFX14641.1"/>
    </source>
</evidence>
<feature type="domain" description="Fatty acid desaturase" evidence="15">
    <location>
        <begin position="109"/>
        <end position="314"/>
    </location>
</feature>
<dbReference type="GO" id="GO:0005506">
    <property type="term" value="F:iron ion binding"/>
    <property type="evidence" value="ECO:0007669"/>
    <property type="project" value="TreeGrafter"/>
</dbReference>
<reference evidence="17" key="1">
    <citation type="journal article" date="2017" name="bioRxiv">
        <title>Comparative analysis of the genomes of Stylophora pistillata and Acropora digitifera provides evidence for extensive differences between species of corals.</title>
        <authorList>
            <person name="Voolstra C.R."/>
            <person name="Li Y."/>
            <person name="Liew Y.J."/>
            <person name="Baumgarten S."/>
            <person name="Zoccola D."/>
            <person name="Flot J.-F."/>
            <person name="Tambutte S."/>
            <person name="Allemand D."/>
            <person name="Aranda M."/>
        </authorList>
    </citation>
    <scope>NUCLEOTIDE SEQUENCE [LARGE SCALE GENOMIC DNA]</scope>
</reference>
<keyword evidence="12 13" id="KW-0275">Fatty acid biosynthesis</keyword>
<keyword evidence="7 14" id="KW-1133">Transmembrane helix</keyword>
<evidence type="ECO:0000256" key="3">
    <source>
        <dbReference type="ARBA" id="ARBA00022516"/>
    </source>
</evidence>
<evidence type="ECO:0000256" key="6">
    <source>
        <dbReference type="ARBA" id="ARBA00022832"/>
    </source>
</evidence>
<comment type="cofactor">
    <cofactor evidence="13">
        <name>Fe(2+)</name>
        <dbReference type="ChEBI" id="CHEBI:29033"/>
    </cofactor>
</comment>
<evidence type="ECO:0000256" key="7">
    <source>
        <dbReference type="ARBA" id="ARBA00022989"/>
    </source>
</evidence>
<keyword evidence="10" id="KW-0443">Lipid metabolism</keyword>
<keyword evidence="8 13" id="KW-0560">Oxidoreductase</keyword>
<dbReference type="GO" id="GO:0005789">
    <property type="term" value="C:endoplasmic reticulum membrane"/>
    <property type="evidence" value="ECO:0007669"/>
    <property type="project" value="TreeGrafter"/>
</dbReference>
<evidence type="ECO:0000259" key="15">
    <source>
        <dbReference type="Pfam" id="PF00487"/>
    </source>
</evidence>
<sequence>MWTELNLLKGENEYVLSRDPNQVDVGGAVLAFEEGNSSTQEILLRVIMPPRSTTQTETLIVEPDKICDDNKRKRTEREIVWFNVYFMVVLHLMAIYGISLLPSANPRTWVWTWLCHFFGGLGITVGVHRLWSHRSFKATWPLRLALMIMNCIAAQNDIFEWARDHRVHHKYSETDADPHNAKNGFFFSHVGWLLVRKHPDVIARGKQIDLSDLYEDGIVMFQRRNYKLLVIVFNILMPVAVPWFFWNESVWNGFFICYAFRYVVTLNATWCVNSLAHLWGSRPYDESINPSENFTVVLATGGEGFHNFHHTFPQDYATSELGSPMNPSKWFIDLCALLGLAYDLKTISKDTILKRRMRTGNLQHLKHHDD</sequence>
<dbReference type="OrthoDB" id="10260134at2759"/>
<dbReference type="EMBL" id="LSMT01000752">
    <property type="protein sequence ID" value="PFX14641.1"/>
    <property type="molecule type" value="Genomic_DNA"/>
</dbReference>
<evidence type="ECO:0000256" key="8">
    <source>
        <dbReference type="ARBA" id="ARBA00023002"/>
    </source>
</evidence>
<dbReference type="InterPro" id="IPR005804">
    <property type="entry name" value="FA_desaturase_dom"/>
</dbReference>